<dbReference type="Proteomes" id="UP000034789">
    <property type="component" value="Unassembled WGS sequence"/>
</dbReference>
<dbReference type="InterPro" id="IPR038570">
    <property type="entry name" value="HicA_sf"/>
</dbReference>
<evidence type="ECO:0000256" key="2">
    <source>
        <dbReference type="ARBA" id="ARBA00022649"/>
    </source>
</evidence>
<organism evidence="8 9">
    <name type="scientific">Candidatus Kaiserbacteria bacterium GW2011_GWA2_58_9</name>
    <dbReference type="NCBI Taxonomy" id="1618672"/>
    <lineage>
        <taxon>Bacteria</taxon>
        <taxon>Candidatus Kaiseribacteriota</taxon>
    </lineage>
</organism>
<evidence type="ECO:0000256" key="7">
    <source>
        <dbReference type="ARBA" id="ARBA00023016"/>
    </source>
</evidence>
<dbReference type="InterPro" id="IPR012933">
    <property type="entry name" value="HicA_mRNA_interferase"/>
</dbReference>
<evidence type="ECO:0000256" key="1">
    <source>
        <dbReference type="ARBA" id="ARBA00006620"/>
    </source>
</evidence>
<protein>
    <recommendedName>
        <fullName evidence="10">YcfA family protein</fullName>
    </recommendedName>
</protein>
<comment type="caution">
    <text evidence="8">The sequence shown here is derived from an EMBL/GenBank/DDBJ whole genome shotgun (WGS) entry which is preliminary data.</text>
</comment>
<name>A0A0G1YXL6_9BACT</name>
<proteinExistence type="inferred from homology"/>
<dbReference type="GO" id="GO:0004519">
    <property type="term" value="F:endonuclease activity"/>
    <property type="evidence" value="ECO:0007669"/>
    <property type="project" value="UniProtKB-KW"/>
</dbReference>
<keyword evidence="7" id="KW-0346">Stress response</keyword>
<gene>
    <name evidence="8" type="ORF">UY98_C0002G0015</name>
</gene>
<accession>A0A0G1YXL6</accession>
<dbReference type="Pfam" id="PF07927">
    <property type="entry name" value="HicA_toxin"/>
    <property type="match status" value="1"/>
</dbReference>
<dbReference type="GO" id="GO:0003729">
    <property type="term" value="F:mRNA binding"/>
    <property type="evidence" value="ECO:0007669"/>
    <property type="project" value="InterPro"/>
</dbReference>
<comment type="similarity">
    <text evidence="1">Belongs to the HicA mRNA interferase family.</text>
</comment>
<evidence type="ECO:0000256" key="6">
    <source>
        <dbReference type="ARBA" id="ARBA00022884"/>
    </source>
</evidence>
<sequence>MRRLTRAGFFHIKTQGSHYIFLNPKTDRVTSVPLHGGKDIGRGLLGKILKQADISVEEFLNL</sequence>
<keyword evidence="4" id="KW-0255">Endonuclease</keyword>
<keyword evidence="3" id="KW-0540">Nuclease</keyword>
<evidence type="ECO:0008006" key="10">
    <source>
        <dbReference type="Google" id="ProtNLM"/>
    </source>
</evidence>
<dbReference type="AlphaFoldDB" id="A0A0G1YXL6"/>
<keyword evidence="5" id="KW-0378">Hydrolase</keyword>
<evidence type="ECO:0000256" key="5">
    <source>
        <dbReference type="ARBA" id="ARBA00022801"/>
    </source>
</evidence>
<dbReference type="Gene3D" id="3.30.920.30">
    <property type="entry name" value="Hypothetical protein"/>
    <property type="match status" value="1"/>
</dbReference>
<keyword evidence="6" id="KW-0694">RNA-binding</keyword>
<dbReference type="SUPFAM" id="SSF54786">
    <property type="entry name" value="YcfA/nrd intein domain"/>
    <property type="match status" value="1"/>
</dbReference>
<dbReference type="GO" id="GO:0016787">
    <property type="term" value="F:hydrolase activity"/>
    <property type="evidence" value="ECO:0007669"/>
    <property type="project" value="UniProtKB-KW"/>
</dbReference>
<reference evidence="8 9" key="1">
    <citation type="journal article" date="2015" name="Nature">
        <title>rRNA introns, odd ribosomes, and small enigmatic genomes across a large radiation of phyla.</title>
        <authorList>
            <person name="Brown C.T."/>
            <person name="Hug L.A."/>
            <person name="Thomas B.C."/>
            <person name="Sharon I."/>
            <person name="Castelle C.J."/>
            <person name="Singh A."/>
            <person name="Wilkins M.J."/>
            <person name="Williams K.H."/>
            <person name="Banfield J.F."/>
        </authorList>
    </citation>
    <scope>NUCLEOTIDE SEQUENCE [LARGE SCALE GENOMIC DNA]</scope>
</reference>
<evidence type="ECO:0000313" key="8">
    <source>
        <dbReference type="EMBL" id="KKW47920.1"/>
    </source>
</evidence>
<evidence type="ECO:0000313" key="9">
    <source>
        <dbReference type="Proteomes" id="UP000034789"/>
    </source>
</evidence>
<evidence type="ECO:0000256" key="3">
    <source>
        <dbReference type="ARBA" id="ARBA00022722"/>
    </source>
</evidence>
<evidence type="ECO:0000256" key="4">
    <source>
        <dbReference type="ARBA" id="ARBA00022759"/>
    </source>
</evidence>
<dbReference type="EMBL" id="LCSD01000002">
    <property type="protein sequence ID" value="KKW47920.1"/>
    <property type="molecule type" value="Genomic_DNA"/>
</dbReference>
<keyword evidence="2" id="KW-1277">Toxin-antitoxin system</keyword>